<evidence type="ECO:0000256" key="4">
    <source>
        <dbReference type="SAM" id="MobiDB-lite"/>
    </source>
</evidence>
<dbReference type="PANTHER" id="PTHR14396:SF10">
    <property type="entry name" value="CLASPIN"/>
    <property type="match status" value="1"/>
</dbReference>
<comment type="subcellular location">
    <subcellularLocation>
        <location evidence="1">Nucleus</location>
    </subcellularLocation>
</comment>
<keyword evidence="7" id="KW-1185">Reference proteome</keyword>
<proteinExistence type="predicted"/>
<evidence type="ECO:0000313" key="7">
    <source>
        <dbReference type="Proteomes" id="UP001583193"/>
    </source>
</evidence>
<feature type="compositionally biased region" description="Basic and acidic residues" evidence="4">
    <location>
        <begin position="570"/>
        <end position="583"/>
    </location>
</feature>
<feature type="region of interest" description="Disordered" evidence="4">
    <location>
        <begin position="1040"/>
        <end position="1210"/>
    </location>
</feature>
<evidence type="ECO:0000256" key="2">
    <source>
        <dbReference type="ARBA" id="ARBA00022553"/>
    </source>
</evidence>
<feature type="compositionally biased region" description="Acidic residues" evidence="4">
    <location>
        <begin position="593"/>
        <end position="657"/>
    </location>
</feature>
<gene>
    <name evidence="6" type="ORF">Plec18167_004347</name>
</gene>
<feature type="compositionally biased region" description="Low complexity" evidence="4">
    <location>
        <begin position="1226"/>
        <end position="1244"/>
    </location>
</feature>
<dbReference type="Pfam" id="PF09444">
    <property type="entry name" value="MRC1"/>
    <property type="match status" value="1"/>
</dbReference>
<dbReference type="InterPro" id="IPR018564">
    <property type="entry name" value="Repl_chkpnt_MRC1_dom"/>
</dbReference>
<accession>A0ABR3XTN0</accession>
<dbReference type="InterPro" id="IPR024146">
    <property type="entry name" value="Claspin"/>
</dbReference>
<dbReference type="Proteomes" id="UP001583193">
    <property type="component" value="Unassembled WGS sequence"/>
</dbReference>
<evidence type="ECO:0000256" key="3">
    <source>
        <dbReference type="ARBA" id="ARBA00023242"/>
    </source>
</evidence>
<feature type="domain" description="DNA replication checkpoint mediator MRC1" evidence="5">
    <location>
        <begin position="892"/>
        <end position="1031"/>
    </location>
</feature>
<feature type="compositionally biased region" description="Polar residues" evidence="4">
    <location>
        <begin position="44"/>
        <end position="53"/>
    </location>
</feature>
<feature type="compositionally biased region" description="Acidic residues" evidence="4">
    <location>
        <begin position="1135"/>
        <end position="1156"/>
    </location>
</feature>
<feature type="compositionally biased region" description="Low complexity" evidence="4">
    <location>
        <begin position="730"/>
        <end position="739"/>
    </location>
</feature>
<feature type="compositionally biased region" description="Low complexity" evidence="4">
    <location>
        <begin position="409"/>
        <end position="420"/>
    </location>
</feature>
<protein>
    <recommendedName>
        <fullName evidence="5">DNA replication checkpoint mediator MRC1 domain-containing protein</fullName>
    </recommendedName>
</protein>
<feature type="region of interest" description="Disordered" evidence="4">
    <location>
        <begin position="570"/>
        <end position="812"/>
    </location>
</feature>
<evidence type="ECO:0000256" key="1">
    <source>
        <dbReference type="ARBA" id="ARBA00004123"/>
    </source>
</evidence>
<feature type="compositionally biased region" description="Low complexity" evidence="4">
    <location>
        <begin position="171"/>
        <end position="181"/>
    </location>
</feature>
<feature type="compositionally biased region" description="Low complexity" evidence="4">
    <location>
        <begin position="332"/>
        <end position="343"/>
    </location>
</feature>
<sequence>MSSPSTPRSTRSASNDGSPAILTPGKKIKAMLAAFDSDSDSDNAKSTTRTSASLPKLNLGLDSNGDAPQRKQAVDNNEDEDDDEDEVIVKPKGRMAARMQAQEQAGSESASKDGDATAYQRVARSLQENAEARADSQESADASSDDDLPAAGPRRGLRKAPHHSETDEPARSPSAARSFSPLFVSSPAKGQEESEDGNTVNDAEENGKSQPNTRFLALVAQKRKEREEKERIEAEKKAARLEKMKQFSSDILSGEDSDDGSAQRLTQKARPARKASKKALEEMNRETQRISRNMQLAHQARTKKKITKESFLARFNFMQPRGQNEPTRAHDSSSTTAGSQNSSDVEMQKDKATPPTSPVRAPSPDKLPDAATAAQQDGPQQEGLEAAKDDAELPSLEQLLTQPLPPQEPTVVAQAVVQAQENKPEPTKKDAKPRKALTKPPVRVQISRQFVAEHQKDDSDDDLEVITSPAKTRRIAAFENLPTKHAQESSSLLKLKALAHLTSPTRRSTSMSPAELSAVLRIQARQQAAKERAERIEELRAKGIHIESAEERSAMEAEIEDLVEKARKEADEIRKQERQESKKAGNSNAVYIDSEEDEDYEQSDYDDDDDGEGEDEDEDEEDEEEQEDADNEDLVEDEAGEADESEESEGENVEDQGSDVQMEPAVSTRRKRPLRVVSDDEDEEQEPETPARTVTQRPESVKKPTFPDMPGSGSFTMGLSQAFAATLGGSQSESQQESSAILGSLPDPARPPAQLHEADSQVLVKDSQERRESVDILQGLTQPESRISESPGPKIFSQYSQIPDPTQDEGFVMSPFDQTKRFVEPPVSTVETVLLPRDESPVAKKSRILRRGHRAETAESDDNGFEIEASAFDIMRKAAKNKKEAVLFDKNNSKAKDIVDEAAEESEDEYAGLGGASDDEDAGDEDEYDREMINDNSGEVVDEKELAALNANHQRAMDEKQISKLLKDITTGALRRRRAADDEFDLDDSDDELMARRRAKQREFAKMRKALLADEKIGEIAENPKKAAFFKAIEDRDQDDDMDLDFLDEHPDSQEVDSSQDVQAEIAHDNSATAGSKRKRPLEPSVADIANRPPPHLRRTPAGVSRKPSTLAEIRETVSFLTETPEYDSFHEDASIEEEDDEHETSEEVNDSTGDEETGRTSQDGFAIPRNPRRTRGPVVDRLSLLRQASSNSASSANGKLAFQSTSAVDSISRIGFQPPAFLRRSTTGSSSTSTSSVSSGSNSARTKTGPVPAAAHGKKGAVNYYTAAREREREKELRMKQKGSGSSINALLSKHAGGSLGSIVGKGQWE</sequence>
<feature type="compositionally biased region" description="Acidic residues" evidence="4">
    <location>
        <begin position="76"/>
        <end position="86"/>
    </location>
</feature>
<keyword evidence="3" id="KW-0539">Nucleus</keyword>
<evidence type="ECO:0000259" key="5">
    <source>
        <dbReference type="Pfam" id="PF09444"/>
    </source>
</evidence>
<dbReference type="PANTHER" id="PTHR14396">
    <property type="entry name" value="CLASPIN"/>
    <property type="match status" value="1"/>
</dbReference>
<feature type="compositionally biased region" description="Acidic residues" evidence="4">
    <location>
        <begin position="900"/>
        <end position="910"/>
    </location>
</feature>
<feature type="compositionally biased region" description="Basic and acidic residues" evidence="4">
    <location>
        <begin position="1269"/>
        <end position="1280"/>
    </location>
</feature>
<feature type="compositionally biased region" description="Basic and acidic residues" evidence="4">
    <location>
        <begin position="222"/>
        <end position="245"/>
    </location>
</feature>
<comment type="caution">
    <text evidence="6">The sequence shown here is derived from an EMBL/GenBank/DDBJ whole genome shotgun (WGS) entry which is preliminary data.</text>
</comment>
<organism evidence="6 7">
    <name type="scientific">Paecilomyces lecythidis</name>
    <dbReference type="NCBI Taxonomy" id="3004212"/>
    <lineage>
        <taxon>Eukaryota</taxon>
        <taxon>Fungi</taxon>
        <taxon>Dikarya</taxon>
        <taxon>Ascomycota</taxon>
        <taxon>Pezizomycotina</taxon>
        <taxon>Eurotiomycetes</taxon>
        <taxon>Eurotiomycetidae</taxon>
        <taxon>Eurotiales</taxon>
        <taxon>Thermoascaceae</taxon>
        <taxon>Paecilomyces</taxon>
    </lineage>
</organism>
<evidence type="ECO:0000313" key="6">
    <source>
        <dbReference type="EMBL" id="KAL1879050.1"/>
    </source>
</evidence>
<feature type="compositionally biased region" description="Acidic residues" evidence="4">
    <location>
        <begin position="917"/>
        <end position="926"/>
    </location>
</feature>
<reference evidence="6 7" key="1">
    <citation type="journal article" date="2024" name="IMA Fungus">
        <title>IMA Genome - F19 : A genome assembly and annotation guide to empower mycologists, including annotated draft genome sequences of Ceratocystis pirilliformis, Diaporthe australafricana, Fusarium ophioides, Paecilomyces lecythidis, and Sporothrix stenoceras.</title>
        <authorList>
            <person name="Aylward J."/>
            <person name="Wilson A.M."/>
            <person name="Visagie C.M."/>
            <person name="Spraker J."/>
            <person name="Barnes I."/>
            <person name="Buitendag C."/>
            <person name="Ceriani C."/>
            <person name="Del Mar Angel L."/>
            <person name="du Plessis D."/>
            <person name="Fuchs T."/>
            <person name="Gasser K."/>
            <person name="Kramer D."/>
            <person name="Li W."/>
            <person name="Munsamy K."/>
            <person name="Piso A."/>
            <person name="Price J.L."/>
            <person name="Sonnekus B."/>
            <person name="Thomas C."/>
            <person name="van der Nest A."/>
            <person name="van Dijk A."/>
            <person name="van Heerden A."/>
            <person name="van Vuuren N."/>
            <person name="Yilmaz N."/>
            <person name="Duong T.A."/>
            <person name="van der Merwe N.A."/>
            <person name="Wingfield M.J."/>
            <person name="Wingfield B.D."/>
        </authorList>
    </citation>
    <scope>NUCLEOTIDE SEQUENCE [LARGE SCALE GENOMIC DNA]</scope>
    <source>
        <strain evidence="6 7">CMW 18167</strain>
    </source>
</reference>
<feature type="compositionally biased region" description="Low complexity" evidence="4">
    <location>
        <begin position="1"/>
        <end position="12"/>
    </location>
</feature>
<keyword evidence="2" id="KW-0597">Phosphoprotein</keyword>
<dbReference type="EMBL" id="JAVDPF010000011">
    <property type="protein sequence ID" value="KAL1879050.1"/>
    <property type="molecule type" value="Genomic_DNA"/>
</dbReference>
<feature type="region of interest" description="Disordered" evidence="4">
    <location>
        <begin position="1"/>
        <end position="444"/>
    </location>
</feature>
<feature type="compositionally biased region" description="Low complexity" evidence="4">
    <location>
        <begin position="393"/>
        <end position="402"/>
    </location>
</feature>
<feature type="region of interest" description="Disordered" evidence="4">
    <location>
        <begin position="899"/>
        <end position="926"/>
    </location>
</feature>
<feature type="region of interest" description="Disordered" evidence="4">
    <location>
        <begin position="1222"/>
        <end position="1293"/>
    </location>
</feature>
<feature type="compositionally biased region" description="Low complexity" evidence="4">
    <location>
        <begin position="1189"/>
        <end position="1198"/>
    </location>
</feature>
<feature type="compositionally biased region" description="Low complexity" evidence="4">
    <location>
        <begin position="94"/>
        <end position="105"/>
    </location>
</feature>
<feature type="compositionally biased region" description="Basic and acidic residues" evidence="4">
    <location>
        <begin position="278"/>
        <end position="289"/>
    </location>
</feature>
<name>A0ABR3XTN0_9EURO</name>